<protein>
    <submittedName>
        <fullName evidence="1">Uncharacterized protein</fullName>
    </submittedName>
</protein>
<comment type="caution">
    <text evidence="1">The sequence shown here is derived from an EMBL/GenBank/DDBJ whole genome shotgun (WGS) entry which is preliminary data.</text>
</comment>
<evidence type="ECO:0000313" key="2">
    <source>
        <dbReference type="Proteomes" id="UP001519667"/>
    </source>
</evidence>
<dbReference type="RefSeq" id="WP_215375815.1">
    <property type="nucleotide sequence ID" value="NZ_JAGTIS010000007.1"/>
</dbReference>
<gene>
    <name evidence="1" type="ORF">J7302_14560</name>
</gene>
<reference evidence="1 2" key="1">
    <citation type="submission" date="2021-04" db="EMBL/GenBank/DDBJ databases">
        <title>Pseudomonas boanensis sp. nov., a bacterium isolated from river water used for household purposes in Boane District, Mozambique.</title>
        <authorList>
            <person name="Nicklasson M."/>
            <person name="Martin-Rodriguez A.J."/>
            <person name="Thorell K."/>
            <person name="Neves L."/>
            <person name="Mussagy A."/>
            <person name="Rydberg H.A."/>
            <person name="Hernroth B."/>
            <person name="Svensson-Stadler L."/>
            <person name="Sjoling A."/>
        </authorList>
    </citation>
    <scope>NUCLEOTIDE SEQUENCE [LARGE SCALE GENOMIC DNA]</scope>
    <source>
        <strain evidence="1 2">DB1</strain>
    </source>
</reference>
<sequence length="203" mass="23382">MIRGIALPIAFYRSHGKKLIHKEIQIYFSFEPIPPENKEFLHNGDLDKRLLSELINKSYPRGFDFLVPYKITKGLSYEVTYGVRHKIAILDLNPTTATLRNHIGLMPCSHNNLQPLLEAFGHPDFYLESDTDSIKLHVKSGNRYFSIPSQSYSPNCWAEFAHPSIILEGRGQPVEYEEINWNQVISDITMYSHEIRYLASSPT</sequence>
<keyword evidence="2" id="KW-1185">Reference proteome</keyword>
<accession>A0ABS5XI43</accession>
<organism evidence="1 2">
    <name type="scientific">Metapseudomonas boanensis</name>
    <dbReference type="NCBI Taxonomy" id="2822138"/>
    <lineage>
        <taxon>Bacteria</taxon>
        <taxon>Pseudomonadati</taxon>
        <taxon>Pseudomonadota</taxon>
        <taxon>Gammaproteobacteria</taxon>
        <taxon>Pseudomonadales</taxon>
        <taxon>Pseudomonadaceae</taxon>
        <taxon>Metapseudomonas</taxon>
    </lineage>
</organism>
<name>A0ABS5XI43_9GAMM</name>
<dbReference type="Proteomes" id="UP001519667">
    <property type="component" value="Unassembled WGS sequence"/>
</dbReference>
<proteinExistence type="predicted"/>
<evidence type="ECO:0000313" key="1">
    <source>
        <dbReference type="EMBL" id="MBT8767335.1"/>
    </source>
</evidence>
<dbReference type="EMBL" id="JAGTIS010000007">
    <property type="protein sequence ID" value="MBT8767335.1"/>
    <property type="molecule type" value="Genomic_DNA"/>
</dbReference>